<evidence type="ECO:0000256" key="12">
    <source>
        <dbReference type="SAM" id="Phobius"/>
    </source>
</evidence>
<feature type="transmembrane region" description="Helical" evidence="12">
    <location>
        <begin position="44"/>
        <end position="63"/>
    </location>
</feature>
<keyword evidence="7 12" id="KW-0812">Transmembrane</keyword>
<dbReference type="SUPFAM" id="SSF103481">
    <property type="entry name" value="Multidrug resistance efflux transporter EmrE"/>
    <property type="match status" value="1"/>
</dbReference>
<keyword evidence="11 12" id="KW-0472">Membrane</keyword>
<evidence type="ECO:0000256" key="5">
    <source>
        <dbReference type="ARBA" id="ARBA00022519"/>
    </source>
</evidence>
<protein>
    <submittedName>
        <fullName evidence="14">EamA-like transporter family protein</fullName>
    </submittedName>
</protein>
<evidence type="ECO:0000256" key="10">
    <source>
        <dbReference type="ARBA" id="ARBA00023098"/>
    </source>
</evidence>
<comment type="subcellular location">
    <subcellularLocation>
        <location evidence="1">Cell membrane</location>
        <topology evidence="1">Multi-pass membrane protein</topology>
    </subcellularLocation>
</comment>
<dbReference type="RefSeq" id="WP_245946704.1">
    <property type="nucleotide sequence ID" value="NZ_CP054613.1"/>
</dbReference>
<evidence type="ECO:0000313" key="15">
    <source>
        <dbReference type="Proteomes" id="UP000246635"/>
    </source>
</evidence>
<keyword evidence="15" id="KW-1185">Reference proteome</keyword>
<keyword evidence="5" id="KW-0997">Cell inner membrane</keyword>
<name>A0A2V2YVM0_9BACL</name>
<comment type="similarity">
    <text evidence="2">Belongs to the EamA transporter family.</text>
</comment>
<dbReference type="PANTHER" id="PTHR30561:SF9">
    <property type="entry name" value="4-AMINO-4-DEOXY-L-ARABINOSE-PHOSPHOUNDECAPRENOL FLIPPASE SUBUNIT ARNF-RELATED"/>
    <property type="match status" value="1"/>
</dbReference>
<evidence type="ECO:0000256" key="11">
    <source>
        <dbReference type="ARBA" id="ARBA00023136"/>
    </source>
</evidence>
<sequence>MSKTISYLLLFGNVMLLVAGQILFKFGLQRAGGLQWLRIAQSPAIWSGLVLYGIATLLWFAVLTRLPLSIAYPMQSMAYVLGLLAAWFIFDETLSATKIAGCVVILIGVYLIAK</sequence>
<dbReference type="InterPro" id="IPR000390">
    <property type="entry name" value="Small_drug/metabolite_transptr"/>
</dbReference>
<evidence type="ECO:0000256" key="6">
    <source>
        <dbReference type="ARBA" id="ARBA00022556"/>
    </source>
</evidence>
<evidence type="ECO:0000256" key="9">
    <source>
        <dbReference type="ARBA" id="ARBA00022989"/>
    </source>
</evidence>
<gene>
    <name evidence="14" type="ORF">DFQ01_11120</name>
</gene>
<dbReference type="InterPro" id="IPR000620">
    <property type="entry name" value="EamA_dom"/>
</dbReference>
<feature type="domain" description="EamA" evidence="13">
    <location>
        <begin position="12"/>
        <end position="112"/>
    </location>
</feature>
<dbReference type="GO" id="GO:0005886">
    <property type="term" value="C:plasma membrane"/>
    <property type="evidence" value="ECO:0007669"/>
    <property type="project" value="UniProtKB-SubCell"/>
</dbReference>
<dbReference type="InterPro" id="IPR037185">
    <property type="entry name" value="EmrE-like"/>
</dbReference>
<feature type="transmembrane region" description="Helical" evidence="12">
    <location>
        <begin position="7"/>
        <end position="24"/>
    </location>
</feature>
<dbReference type="Pfam" id="PF00892">
    <property type="entry name" value="EamA"/>
    <property type="match status" value="1"/>
</dbReference>
<accession>A0A2V2YVM0</accession>
<dbReference type="GO" id="GO:0009103">
    <property type="term" value="P:lipopolysaccharide biosynthetic process"/>
    <property type="evidence" value="ECO:0007669"/>
    <property type="project" value="UniProtKB-KW"/>
</dbReference>
<evidence type="ECO:0000256" key="3">
    <source>
        <dbReference type="ARBA" id="ARBA00022475"/>
    </source>
</evidence>
<keyword evidence="4" id="KW-0444">Lipid biosynthesis</keyword>
<keyword evidence="3" id="KW-1003">Cell membrane</keyword>
<evidence type="ECO:0000256" key="4">
    <source>
        <dbReference type="ARBA" id="ARBA00022516"/>
    </source>
</evidence>
<evidence type="ECO:0000256" key="2">
    <source>
        <dbReference type="ARBA" id="ARBA00007362"/>
    </source>
</evidence>
<dbReference type="Proteomes" id="UP000246635">
    <property type="component" value="Unassembled WGS sequence"/>
</dbReference>
<proteinExistence type="inferred from homology"/>
<keyword evidence="9 12" id="KW-1133">Transmembrane helix</keyword>
<keyword evidence="8" id="KW-0448">Lipopolysaccharide biosynthesis</keyword>
<evidence type="ECO:0000256" key="7">
    <source>
        <dbReference type="ARBA" id="ARBA00022692"/>
    </source>
</evidence>
<dbReference type="EMBL" id="QGTQ01000011">
    <property type="protein sequence ID" value="PWW00875.1"/>
    <property type="molecule type" value="Genomic_DNA"/>
</dbReference>
<reference evidence="14 15" key="1">
    <citation type="submission" date="2018-05" db="EMBL/GenBank/DDBJ databases">
        <title>Genomic Encyclopedia of Type Strains, Phase III (KMG-III): the genomes of soil and plant-associated and newly described type strains.</title>
        <authorList>
            <person name="Whitman W."/>
        </authorList>
    </citation>
    <scope>NUCLEOTIDE SEQUENCE [LARGE SCALE GENOMIC DNA]</scope>
    <source>
        <strain evidence="14 15">CECT 5696</strain>
    </source>
</reference>
<organism evidence="14 15">
    <name type="scientific">Paenibacillus cellulosilyticus</name>
    <dbReference type="NCBI Taxonomy" id="375489"/>
    <lineage>
        <taxon>Bacteria</taxon>
        <taxon>Bacillati</taxon>
        <taxon>Bacillota</taxon>
        <taxon>Bacilli</taxon>
        <taxon>Bacillales</taxon>
        <taxon>Paenibacillaceae</taxon>
        <taxon>Paenibacillus</taxon>
    </lineage>
</organism>
<evidence type="ECO:0000313" key="14">
    <source>
        <dbReference type="EMBL" id="PWW00875.1"/>
    </source>
</evidence>
<dbReference type="AlphaFoldDB" id="A0A2V2YVM0"/>
<keyword evidence="10" id="KW-0443">Lipid metabolism</keyword>
<feature type="transmembrane region" description="Helical" evidence="12">
    <location>
        <begin position="96"/>
        <end position="113"/>
    </location>
</feature>
<feature type="transmembrane region" description="Helical" evidence="12">
    <location>
        <begin position="70"/>
        <end position="90"/>
    </location>
</feature>
<evidence type="ECO:0000256" key="1">
    <source>
        <dbReference type="ARBA" id="ARBA00004651"/>
    </source>
</evidence>
<evidence type="ECO:0000259" key="13">
    <source>
        <dbReference type="Pfam" id="PF00892"/>
    </source>
</evidence>
<dbReference type="PANTHER" id="PTHR30561">
    <property type="entry name" value="SMR FAMILY PROTON-DEPENDENT DRUG EFFLUX TRANSPORTER SUGE"/>
    <property type="match status" value="1"/>
</dbReference>
<dbReference type="Gene3D" id="1.10.3730.20">
    <property type="match status" value="1"/>
</dbReference>
<keyword evidence="6" id="KW-0441">Lipid A biosynthesis</keyword>
<dbReference type="GO" id="GO:0022857">
    <property type="term" value="F:transmembrane transporter activity"/>
    <property type="evidence" value="ECO:0007669"/>
    <property type="project" value="InterPro"/>
</dbReference>
<comment type="caution">
    <text evidence="14">The sequence shown here is derived from an EMBL/GenBank/DDBJ whole genome shotgun (WGS) entry which is preliminary data.</text>
</comment>
<evidence type="ECO:0000256" key="8">
    <source>
        <dbReference type="ARBA" id="ARBA00022985"/>
    </source>
</evidence>